<feature type="transmembrane region" description="Helical" evidence="1">
    <location>
        <begin position="20"/>
        <end position="44"/>
    </location>
</feature>
<keyword evidence="1" id="KW-0812">Transmembrane</keyword>
<comment type="caution">
    <text evidence="2">The sequence shown here is derived from an EMBL/GenBank/DDBJ whole genome shotgun (WGS) entry which is preliminary data.</text>
</comment>
<keyword evidence="3" id="KW-1185">Reference proteome</keyword>
<name>A0AAV3UCB9_9EURY</name>
<evidence type="ECO:0000313" key="2">
    <source>
        <dbReference type="EMBL" id="GAA5041830.1"/>
    </source>
</evidence>
<evidence type="ECO:0000313" key="3">
    <source>
        <dbReference type="Proteomes" id="UP001501729"/>
    </source>
</evidence>
<feature type="transmembrane region" description="Helical" evidence="1">
    <location>
        <begin position="56"/>
        <end position="80"/>
    </location>
</feature>
<dbReference type="AlphaFoldDB" id="A0AAV3UCB9"/>
<sequence length="92" mass="9862">MTVTNNEGIGLLKGPSWIQGFIYCVLGFAPVVILASLIDAIPIFGARAHSFAALNLVLLWGVISLLVTGACIVQLGLMALRYTVSNNMQDRE</sequence>
<keyword evidence="1" id="KW-0472">Membrane</keyword>
<dbReference type="EMBL" id="BAABKX010000001">
    <property type="protein sequence ID" value="GAA5041830.1"/>
    <property type="molecule type" value="Genomic_DNA"/>
</dbReference>
<proteinExistence type="predicted"/>
<gene>
    <name evidence="2" type="ORF">GCM10025751_04490</name>
</gene>
<evidence type="ECO:0000256" key="1">
    <source>
        <dbReference type="SAM" id="Phobius"/>
    </source>
</evidence>
<organism evidence="2 3">
    <name type="scientific">Haladaptatus pallidirubidus</name>
    <dbReference type="NCBI Taxonomy" id="1008152"/>
    <lineage>
        <taxon>Archaea</taxon>
        <taxon>Methanobacteriati</taxon>
        <taxon>Methanobacteriota</taxon>
        <taxon>Stenosarchaea group</taxon>
        <taxon>Halobacteria</taxon>
        <taxon>Halobacteriales</taxon>
        <taxon>Haladaptataceae</taxon>
        <taxon>Haladaptatus</taxon>
    </lineage>
</organism>
<protein>
    <submittedName>
        <fullName evidence="2">Uncharacterized protein</fullName>
    </submittedName>
</protein>
<dbReference type="Proteomes" id="UP001501729">
    <property type="component" value="Unassembled WGS sequence"/>
</dbReference>
<accession>A0AAV3UCB9</accession>
<reference evidence="2 3" key="1">
    <citation type="journal article" date="2019" name="Int. J. Syst. Evol. Microbiol.">
        <title>The Global Catalogue of Microorganisms (GCM) 10K type strain sequencing project: providing services to taxonomists for standard genome sequencing and annotation.</title>
        <authorList>
            <consortium name="The Broad Institute Genomics Platform"/>
            <consortium name="The Broad Institute Genome Sequencing Center for Infectious Disease"/>
            <person name="Wu L."/>
            <person name="Ma J."/>
        </authorList>
    </citation>
    <scope>NUCLEOTIDE SEQUENCE [LARGE SCALE GENOMIC DNA]</scope>
    <source>
        <strain evidence="2 3">JCM 17504</strain>
    </source>
</reference>
<keyword evidence="1" id="KW-1133">Transmembrane helix</keyword>